<gene>
    <name evidence="1" type="ORF">GDO81_010098</name>
</gene>
<protein>
    <submittedName>
        <fullName evidence="1">Uncharacterized protein</fullName>
    </submittedName>
</protein>
<name>A0AAV7BWX0_ENGPU</name>
<evidence type="ECO:0000313" key="2">
    <source>
        <dbReference type="Proteomes" id="UP000824782"/>
    </source>
</evidence>
<proteinExistence type="predicted"/>
<organism evidence="1 2">
    <name type="scientific">Engystomops pustulosus</name>
    <name type="common">Tungara frog</name>
    <name type="synonym">Physalaemus pustulosus</name>
    <dbReference type="NCBI Taxonomy" id="76066"/>
    <lineage>
        <taxon>Eukaryota</taxon>
        <taxon>Metazoa</taxon>
        <taxon>Chordata</taxon>
        <taxon>Craniata</taxon>
        <taxon>Vertebrata</taxon>
        <taxon>Euteleostomi</taxon>
        <taxon>Amphibia</taxon>
        <taxon>Batrachia</taxon>
        <taxon>Anura</taxon>
        <taxon>Neobatrachia</taxon>
        <taxon>Hyloidea</taxon>
        <taxon>Leptodactylidae</taxon>
        <taxon>Leiuperinae</taxon>
        <taxon>Engystomops</taxon>
    </lineage>
</organism>
<dbReference type="EMBL" id="WNYA01000004">
    <property type="protein sequence ID" value="KAG8577196.1"/>
    <property type="molecule type" value="Genomic_DNA"/>
</dbReference>
<accession>A0AAV7BWX0</accession>
<sequence>MMHMIKQITVHGRCPSSVVANLWHGCQKRHSKLCLWAPGPSPQHTRQGSKNFPAVSNDLKMLLSVIF</sequence>
<dbReference type="AlphaFoldDB" id="A0AAV7BWX0"/>
<keyword evidence="2" id="KW-1185">Reference proteome</keyword>
<comment type="caution">
    <text evidence="1">The sequence shown here is derived from an EMBL/GenBank/DDBJ whole genome shotgun (WGS) entry which is preliminary data.</text>
</comment>
<evidence type="ECO:0000313" key="1">
    <source>
        <dbReference type="EMBL" id="KAG8577196.1"/>
    </source>
</evidence>
<reference evidence="1" key="1">
    <citation type="thesis" date="2020" institute="ProQuest LLC" country="789 East Eisenhower Parkway, Ann Arbor, MI, USA">
        <title>Comparative Genomics and Chromosome Evolution.</title>
        <authorList>
            <person name="Mudd A.B."/>
        </authorList>
    </citation>
    <scope>NUCLEOTIDE SEQUENCE</scope>
    <source>
        <strain evidence="1">237g6f4</strain>
        <tissue evidence="1">Blood</tissue>
    </source>
</reference>
<dbReference type="Proteomes" id="UP000824782">
    <property type="component" value="Unassembled WGS sequence"/>
</dbReference>